<reference evidence="2" key="2">
    <citation type="submission" date="2015-06" db="UniProtKB">
        <authorList>
            <consortium name="EnsemblMetazoa"/>
        </authorList>
    </citation>
    <scope>IDENTIFICATION</scope>
</reference>
<reference evidence="3" key="1">
    <citation type="submission" date="2013-02" db="EMBL/GenBank/DDBJ databases">
        <authorList>
            <person name="Hughes D."/>
        </authorList>
    </citation>
    <scope>NUCLEOTIDE SEQUENCE</scope>
    <source>
        <strain>Durham</strain>
        <strain evidence="3">NC isolate 2 -- Noor lab</strain>
    </source>
</reference>
<dbReference type="EMBL" id="CAQQ02182836">
    <property type="status" value="NOT_ANNOTATED_CDS"/>
    <property type="molecule type" value="Genomic_DNA"/>
</dbReference>
<keyword evidence="1" id="KW-1133">Transmembrane helix</keyword>
<name>T1GAX5_MEGSC</name>
<keyword evidence="3" id="KW-1185">Reference proteome</keyword>
<accession>T1GAX5</accession>
<keyword evidence="1" id="KW-0472">Membrane</keyword>
<organism evidence="2 3">
    <name type="scientific">Megaselia scalaris</name>
    <name type="common">Humpbacked fly</name>
    <name type="synonym">Phora scalaris</name>
    <dbReference type="NCBI Taxonomy" id="36166"/>
    <lineage>
        <taxon>Eukaryota</taxon>
        <taxon>Metazoa</taxon>
        <taxon>Ecdysozoa</taxon>
        <taxon>Arthropoda</taxon>
        <taxon>Hexapoda</taxon>
        <taxon>Insecta</taxon>
        <taxon>Pterygota</taxon>
        <taxon>Neoptera</taxon>
        <taxon>Endopterygota</taxon>
        <taxon>Diptera</taxon>
        <taxon>Brachycera</taxon>
        <taxon>Muscomorpha</taxon>
        <taxon>Platypezoidea</taxon>
        <taxon>Phoridae</taxon>
        <taxon>Megaseliini</taxon>
        <taxon>Megaselia</taxon>
    </lineage>
</organism>
<dbReference type="EnsemblMetazoa" id="MESCA000391-RA">
    <property type="protein sequence ID" value="MESCA000391-PA"/>
    <property type="gene ID" value="MESCA000391"/>
</dbReference>
<dbReference type="STRING" id="36166.T1GAX5"/>
<dbReference type="Proteomes" id="UP000015102">
    <property type="component" value="Unassembled WGS sequence"/>
</dbReference>
<sequence length="155" mass="18251">MFPLFCNQLLYNKIYDNKNLNCHSRVNFGLNTIKSGFRGLHYVIGVLIVKNLLALGLFYAFKLWAIVRYNLIEKSHFSLKQSADDLNSLLFNSFVYDPHIKNFRIAFKYPFSIVLSKDIFQMGKMPFYFILEQIMPDALHILPTGLWLCRVYSMY</sequence>
<keyword evidence="1" id="KW-0812">Transmembrane</keyword>
<evidence type="ECO:0000256" key="1">
    <source>
        <dbReference type="SAM" id="Phobius"/>
    </source>
</evidence>
<evidence type="ECO:0000313" key="3">
    <source>
        <dbReference type="Proteomes" id="UP000015102"/>
    </source>
</evidence>
<evidence type="ECO:0000313" key="2">
    <source>
        <dbReference type="EnsemblMetazoa" id="MESCA000391-PA"/>
    </source>
</evidence>
<protein>
    <submittedName>
        <fullName evidence="2">Uncharacterized protein</fullName>
    </submittedName>
</protein>
<dbReference type="AlphaFoldDB" id="T1GAX5"/>
<proteinExistence type="predicted"/>
<dbReference type="HOGENOM" id="CLU_1697545_0_0_1"/>
<feature type="transmembrane region" description="Helical" evidence="1">
    <location>
        <begin position="40"/>
        <end position="61"/>
    </location>
</feature>